<comment type="caution">
    <text evidence="3">The sequence shown here is derived from an EMBL/GenBank/DDBJ whole genome shotgun (WGS) entry which is preliminary data.</text>
</comment>
<feature type="signal peptide" evidence="2">
    <location>
        <begin position="1"/>
        <end position="23"/>
    </location>
</feature>
<protein>
    <submittedName>
        <fullName evidence="3">Uncharacterized protein</fullName>
    </submittedName>
</protein>
<evidence type="ECO:0000313" key="4">
    <source>
        <dbReference type="Proteomes" id="UP000014400"/>
    </source>
</evidence>
<dbReference type="AlphaFoldDB" id="S3BA34"/>
<gene>
    <name evidence="3" type="ORF">HMPREF1476_01854</name>
</gene>
<sequence>MKFLVSALAAAGAALTLLPSAQAADSQLLTALSTCRATYFDAIAKDKNIPESLKIRDGSRAYLKVEKQPLDVVMFEKPFKDSGLTVTGYVFNDEIIRYVGVPDMHTHFWGLIVKEDWKSVVDKLKGIDWEAVDSRHMSAHANRMLRKNDEKEWKAYTHPQNYEYPDLGASERAFHVQPYENQTMVFCGMLSAGAPEEAIIADVRPDLLYGEQKVPIREEQIVKDSEKAKAKTPIEPGAQMPANHPKIDMENLPAGHPKIDGKQELPAGHPDISGAQKPAAK</sequence>
<keyword evidence="4" id="KW-1185">Reference proteome</keyword>
<dbReference type="GeneID" id="64060360"/>
<accession>S3BA34</accession>
<organism evidence="3 4">
    <name type="scientific">Sutterella wadsworthensis HGA0223</name>
    <dbReference type="NCBI Taxonomy" id="1203554"/>
    <lineage>
        <taxon>Bacteria</taxon>
        <taxon>Pseudomonadati</taxon>
        <taxon>Pseudomonadota</taxon>
        <taxon>Betaproteobacteria</taxon>
        <taxon>Burkholderiales</taxon>
        <taxon>Sutterellaceae</taxon>
        <taxon>Sutterella</taxon>
    </lineage>
</organism>
<evidence type="ECO:0000313" key="3">
    <source>
        <dbReference type="EMBL" id="EPD98148.1"/>
    </source>
</evidence>
<feature type="region of interest" description="Disordered" evidence="1">
    <location>
        <begin position="220"/>
        <end position="281"/>
    </location>
</feature>
<dbReference type="PATRIC" id="fig|1203554.3.peg.1934"/>
<keyword evidence="2" id="KW-0732">Signal</keyword>
<dbReference type="EMBL" id="ATCF01000027">
    <property type="protein sequence ID" value="EPD98148.1"/>
    <property type="molecule type" value="Genomic_DNA"/>
</dbReference>
<feature type="compositionally biased region" description="Basic and acidic residues" evidence="1">
    <location>
        <begin position="220"/>
        <end position="229"/>
    </location>
</feature>
<proteinExistence type="predicted"/>
<dbReference type="RefSeq" id="WP_016474987.1">
    <property type="nucleotide sequence ID" value="NZ_KE150480.1"/>
</dbReference>
<name>S3BA34_9BURK</name>
<dbReference type="Proteomes" id="UP000014400">
    <property type="component" value="Unassembled WGS sequence"/>
</dbReference>
<evidence type="ECO:0000256" key="2">
    <source>
        <dbReference type="SAM" id="SignalP"/>
    </source>
</evidence>
<feature type="chain" id="PRO_5004506063" evidence="2">
    <location>
        <begin position="24"/>
        <end position="281"/>
    </location>
</feature>
<dbReference type="eggNOG" id="ENOG5032QMJ">
    <property type="taxonomic scope" value="Bacteria"/>
</dbReference>
<dbReference type="STRING" id="1203554.HMPREF1476_01854"/>
<evidence type="ECO:0000256" key="1">
    <source>
        <dbReference type="SAM" id="MobiDB-lite"/>
    </source>
</evidence>
<reference evidence="3 4" key="1">
    <citation type="submission" date="2013-04" db="EMBL/GenBank/DDBJ databases">
        <title>The Genome Sequence of Sutterella wadsworthensis HGA0223.</title>
        <authorList>
            <consortium name="The Broad Institute Genomics Platform"/>
            <person name="Earl A."/>
            <person name="Ward D."/>
            <person name="Feldgarden M."/>
            <person name="Gevers D."/>
            <person name="Schmidt T.M."/>
            <person name="Dover J."/>
            <person name="Dai D."/>
            <person name="Walker B."/>
            <person name="Young S."/>
            <person name="Zeng Q."/>
            <person name="Gargeya S."/>
            <person name="Fitzgerald M."/>
            <person name="Haas B."/>
            <person name="Abouelleil A."/>
            <person name="Allen A.W."/>
            <person name="Alvarado L."/>
            <person name="Arachchi H.M."/>
            <person name="Berlin A.M."/>
            <person name="Chapman S.B."/>
            <person name="Gainer-Dewar J."/>
            <person name="Goldberg J."/>
            <person name="Griggs A."/>
            <person name="Gujja S."/>
            <person name="Hansen M."/>
            <person name="Howarth C."/>
            <person name="Imamovic A."/>
            <person name="Ireland A."/>
            <person name="Larimer J."/>
            <person name="McCowan C."/>
            <person name="Murphy C."/>
            <person name="Pearson M."/>
            <person name="Poon T.W."/>
            <person name="Priest M."/>
            <person name="Roberts A."/>
            <person name="Saif S."/>
            <person name="Shea T."/>
            <person name="Sisk P."/>
            <person name="Sykes S."/>
            <person name="Wortman J."/>
            <person name="Nusbaum C."/>
            <person name="Birren B."/>
        </authorList>
    </citation>
    <scope>NUCLEOTIDE SEQUENCE [LARGE SCALE GENOMIC DNA]</scope>
    <source>
        <strain evidence="3 4">HGA0223</strain>
    </source>
</reference>
<dbReference type="HOGENOM" id="CLU_086379_0_0_4"/>